<evidence type="ECO:0000256" key="2">
    <source>
        <dbReference type="SAM" id="Phobius"/>
    </source>
</evidence>
<feature type="transmembrane region" description="Helical" evidence="2">
    <location>
        <begin position="101"/>
        <end position="124"/>
    </location>
</feature>
<comment type="caution">
    <text evidence="3">The sequence shown here is derived from an EMBL/GenBank/DDBJ whole genome shotgun (WGS) entry which is preliminary data.</text>
</comment>
<reference evidence="3" key="1">
    <citation type="submission" date="2024-03" db="EMBL/GenBank/DDBJ databases">
        <title>WGS assembly of Saponaria officinalis var. Norfolk2.</title>
        <authorList>
            <person name="Jenkins J."/>
            <person name="Shu S."/>
            <person name="Grimwood J."/>
            <person name="Barry K."/>
            <person name="Goodstein D."/>
            <person name="Schmutz J."/>
            <person name="Leebens-Mack J."/>
            <person name="Osbourn A."/>
        </authorList>
    </citation>
    <scope>NUCLEOTIDE SEQUENCE [LARGE SCALE GENOMIC DNA]</scope>
    <source>
        <strain evidence="3">JIC</strain>
    </source>
</reference>
<feature type="region of interest" description="Disordered" evidence="1">
    <location>
        <begin position="1"/>
        <end position="51"/>
    </location>
</feature>
<feature type="compositionally biased region" description="Low complexity" evidence="1">
    <location>
        <begin position="37"/>
        <end position="47"/>
    </location>
</feature>
<dbReference type="EMBL" id="JBDFQZ010000004">
    <property type="protein sequence ID" value="KAK9732658.1"/>
    <property type="molecule type" value="Genomic_DNA"/>
</dbReference>
<proteinExistence type="predicted"/>
<keyword evidence="2" id="KW-0812">Transmembrane</keyword>
<accession>A0AAW1LGV4</accession>
<keyword evidence="2" id="KW-0472">Membrane</keyword>
<dbReference type="AlphaFoldDB" id="A0AAW1LGV4"/>
<sequence>MGVNSNRVEDLSSHNNNNNNHANYDTTINIQNHQLPNNNNNDNNNNNMSNSYERHHVCLPLKRSTIQKLKNRLSEIFFPENPLHKFKNQTIIKKIILRFQFFFPSFSMGSLISFEVTLFLALLLPTNRPYLHAHK</sequence>
<dbReference type="Proteomes" id="UP001443914">
    <property type="component" value="Unassembled WGS sequence"/>
</dbReference>
<protein>
    <submittedName>
        <fullName evidence="3">Uncharacterized protein</fullName>
    </submittedName>
</protein>
<keyword evidence="2" id="KW-1133">Transmembrane helix</keyword>
<keyword evidence="4" id="KW-1185">Reference proteome</keyword>
<evidence type="ECO:0000256" key="1">
    <source>
        <dbReference type="SAM" id="MobiDB-lite"/>
    </source>
</evidence>
<organism evidence="3 4">
    <name type="scientific">Saponaria officinalis</name>
    <name type="common">Common soapwort</name>
    <name type="synonym">Lychnis saponaria</name>
    <dbReference type="NCBI Taxonomy" id="3572"/>
    <lineage>
        <taxon>Eukaryota</taxon>
        <taxon>Viridiplantae</taxon>
        <taxon>Streptophyta</taxon>
        <taxon>Embryophyta</taxon>
        <taxon>Tracheophyta</taxon>
        <taxon>Spermatophyta</taxon>
        <taxon>Magnoliopsida</taxon>
        <taxon>eudicotyledons</taxon>
        <taxon>Gunneridae</taxon>
        <taxon>Pentapetalae</taxon>
        <taxon>Caryophyllales</taxon>
        <taxon>Caryophyllaceae</taxon>
        <taxon>Caryophylleae</taxon>
        <taxon>Saponaria</taxon>
    </lineage>
</organism>
<gene>
    <name evidence="3" type="ORF">RND81_04G013500</name>
</gene>
<name>A0AAW1LGV4_SAPOF</name>
<feature type="compositionally biased region" description="Polar residues" evidence="1">
    <location>
        <begin position="24"/>
        <end position="36"/>
    </location>
</feature>
<feature type="compositionally biased region" description="Low complexity" evidence="1">
    <location>
        <begin position="14"/>
        <end position="23"/>
    </location>
</feature>
<evidence type="ECO:0000313" key="4">
    <source>
        <dbReference type="Proteomes" id="UP001443914"/>
    </source>
</evidence>
<evidence type="ECO:0000313" key="3">
    <source>
        <dbReference type="EMBL" id="KAK9732658.1"/>
    </source>
</evidence>